<dbReference type="Proteomes" id="UP001179361">
    <property type="component" value="Unassembled WGS sequence"/>
</dbReference>
<organism evidence="2 3">
    <name type="scientific">Massilia phyllostachyos</name>
    <dbReference type="NCBI Taxonomy" id="2898585"/>
    <lineage>
        <taxon>Bacteria</taxon>
        <taxon>Pseudomonadati</taxon>
        <taxon>Pseudomonadota</taxon>
        <taxon>Betaproteobacteria</taxon>
        <taxon>Burkholderiales</taxon>
        <taxon>Oxalobacteraceae</taxon>
        <taxon>Telluria group</taxon>
        <taxon>Massilia</taxon>
    </lineage>
</organism>
<keyword evidence="3" id="KW-1185">Reference proteome</keyword>
<evidence type="ECO:0008006" key="4">
    <source>
        <dbReference type="Google" id="ProtNLM"/>
    </source>
</evidence>
<comment type="caution">
    <text evidence="2">The sequence shown here is derived from an EMBL/GenBank/DDBJ whole genome shotgun (WGS) entry which is preliminary data.</text>
</comment>
<name>A0ABS8Q2Y5_9BURK</name>
<dbReference type="EMBL" id="JAJNOC010000002">
    <property type="protein sequence ID" value="MCD2516102.1"/>
    <property type="molecule type" value="Genomic_DNA"/>
</dbReference>
<evidence type="ECO:0000313" key="3">
    <source>
        <dbReference type="Proteomes" id="UP001179361"/>
    </source>
</evidence>
<evidence type="ECO:0000313" key="2">
    <source>
        <dbReference type="EMBL" id="MCD2516102.1"/>
    </source>
</evidence>
<dbReference type="InterPro" id="IPR023614">
    <property type="entry name" value="Porin_dom_sf"/>
</dbReference>
<reference evidence="2" key="1">
    <citation type="submission" date="2021-11" db="EMBL/GenBank/DDBJ databases">
        <title>The complete genome of Massilia sp sp. G4R7.</title>
        <authorList>
            <person name="Liu L."/>
            <person name="Yue J."/>
            <person name="Yuan J."/>
            <person name="Yang F."/>
            <person name="Li L."/>
        </authorList>
    </citation>
    <scope>NUCLEOTIDE SEQUENCE</scope>
    <source>
        <strain evidence="2">G4R7</strain>
    </source>
</reference>
<sequence>MTYPTSRSGSALPASLICAVLAGLLAATNACAADTADAAGPSWKFSGFGTLGAVHADTREADYTSTVMHATGAGRSAPWSVEVDSRLGAQLDVARGPWSAVLQVVSEQDLEGGYAPRVEWANVKYQATPDLVIRLGRIALPVFLAADYRKVGYTLPWVRTPVEVYGSLPISSSDGVDATWRWSGGALRHATQVFWGHTDTHLYEDRRLHARGIVGLSHSIEGGALSLRLSALTAHLTTGVGADLFQALRAFGPQGRALAARYAIEDKRVSMASIGASYDPGAWFLNAEIGRANTDSLLGRTTAMYVGGGVRRGSLTPYAGYARVRAHGATSDPGLQLAALPAGARSAAAAVNLALNTYLATIPQQSTASAGLRWDVLDNVALKAQYDRVVPGAGSRGSLINPSRDFRPGHGIHVTSLALDFVF</sequence>
<dbReference type="RefSeq" id="WP_231057436.1">
    <property type="nucleotide sequence ID" value="NZ_JAJNOC010000002.1"/>
</dbReference>
<gene>
    <name evidence="2" type="ORF">LQ564_07205</name>
</gene>
<protein>
    <recommendedName>
        <fullName evidence="4">Porin</fullName>
    </recommendedName>
</protein>
<keyword evidence="1" id="KW-0732">Signal</keyword>
<evidence type="ECO:0000256" key="1">
    <source>
        <dbReference type="SAM" id="SignalP"/>
    </source>
</evidence>
<feature type="signal peptide" evidence="1">
    <location>
        <begin position="1"/>
        <end position="32"/>
    </location>
</feature>
<feature type="chain" id="PRO_5046779879" description="Porin" evidence="1">
    <location>
        <begin position="33"/>
        <end position="423"/>
    </location>
</feature>
<dbReference type="Gene3D" id="2.40.160.10">
    <property type="entry name" value="Porin"/>
    <property type="match status" value="1"/>
</dbReference>
<proteinExistence type="predicted"/>
<accession>A0ABS8Q2Y5</accession>
<dbReference type="SUPFAM" id="SSF56935">
    <property type="entry name" value="Porins"/>
    <property type="match status" value="1"/>
</dbReference>